<dbReference type="EC" id="2.3.1.4" evidence="8"/>
<dbReference type="PROSITE" id="PS51186">
    <property type="entry name" value="GNAT"/>
    <property type="match status" value="1"/>
</dbReference>
<dbReference type="FunFam" id="3.40.630.30:FF:000048">
    <property type="entry name" value="Glucosamine 6-phosphate N-acetyltransferase"/>
    <property type="match status" value="1"/>
</dbReference>
<gene>
    <name evidence="10" type="primary">GNA1_2</name>
    <name evidence="10" type="ORF">KI688_005639</name>
</gene>
<evidence type="ECO:0000256" key="7">
    <source>
        <dbReference type="ARBA" id="ARBA00023315"/>
    </source>
</evidence>
<name>A0A9P8BZG3_9FUNG</name>
<comment type="similarity">
    <text evidence="8">Belongs to the acetyltransferase family. GNA1 subfamily.</text>
</comment>
<dbReference type="GO" id="GO:0004343">
    <property type="term" value="F:glucosamine 6-phosphate N-acetyltransferase activity"/>
    <property type="evidence" value="ECO:0007669"/>
    <property type="project" value="UniProtKB-UniRule"/>
</dbReference>
<comment type="subunit">
    <text evidence="3">Homodimer.</text>
</comment>
<evidence type="ECO:0000256" key="6">
    <source>
        <dbReference type="ARBA" id="ARBA00023136"/>
    </source>
</evidence>
<comment type="pathway">
    <text evidence="8">Nucleotide-sugar biosynthesis; UDP-N-acetyl-alpha-D-glucosamine biosynthesis; N-acetyl-alpha-D-glucosamine 1-phosphate from alpha-D-glucosamine 6-phosphate (route I): step 1/2.</text>
</comment>
<dbReference type="PANTHER" id="PTHR13355">
    <property type="entry name" value="GLUCOSAMINE 6-PHOSPHATE N-ACETYLTRANSFERASE"/>
    <property type="match status" value="1"/>
</dbReference>
<evidence type="ECO:0000256" key="1">
    <source>
        <dbReference type="ARBA" id="ARBA00004184"/>
    </source>
</evidence>
<proteinExistence type="inferred from homology"/>
<evidence type="ECO:0000259" key="9">
    <source>
        <dbReference type="PROSITE" id="PS51186"/>
    </source>
</evidence>
<comment type="subcellular location">
    <subcellularLocation>
        <location evidence="1">Endomembrane system</location>
        <topology evidence="1">Peripheral membrane protein</topology>
    </subcellularLocation>
    <subcellularLocation>
        <location evidence="2">Endoplasmic reticulum membrane</location>
    </subcellularLocation>
</comment>
<keyword evidence="5" id="KW-0256">Endoplasmic reticulum</keyword>
<dbReference type="Proteomes" id="UP000707451">
    <property type="component" value="Unassembled WGS sequence"/>
</dbReference>
<feature type="domain" description="N-acetyltransferase" evidence="9">
    <location>
        <begin position="31"/>
        <end position="190"/>
    </location>
</feature>
<keyword evidence="6" id="KW-0472">Membrane</keyword>
<keyword evidence="11" id="KW-1185">Reference proteome</keyword>
<dbReference type="Pfam" id="PF00583">
    <property type="entry name" value="Acetyltransf_1"/>
    <property type="match status" value="1"/>
</dbReference>
<evidence type="ECO:0000256" key="2">
    <source>
        <dbReference type="ARBA" id="ARBA00004586"/>
    </source>
</evidence>
<dbReference type="InterPro" id="IPR016181">
    <property type="entry name" value="Acyl_CoA_acyltransferase"/>
</dbReference>
<evidence type="ECO:0000256" key="5">
    <source>
        <dbReference type="ARBA" id="ARBA00022824"/>
    </source>
</evidence>
<comment type="caution">
    <text evidence="10">The sequence shown here is derived from an EMBL/GenBank/DDBJ whole genome shotgun (WGS) entry which is preliminary data.</text>
</comment>
<keyword evidence="7 8" id="KW-0012">Acyltransferase</keyword>
<dbReference type="AlphaFoldDB" id="A0A9P8BZG3"/>
<dbReference type="GO" id="GO:0005789">
    <property type="term" value="C:endoplasmic reticulum membrane"/>
    <property type="evidence" value="ECO:0007669"/>
    <property type="project" value="UniProtKB-SubCell"/>
</dbReference>
<keyword evidence="4 8" id="KW-0808">Transferase</keyword>
<dbReference type="Gene3D" id="3.40.630.30">
    <property type="match status" value="1"/>
</dbReference>
<dbReference type="SUPFAM" id="SSF55729">
    <property type="entry name" value="Acyl-CoA N-acyltransferases (Nat)"/>
    <property type="match status" value="1"/>
</dbReference>
<evidence type="ECO:0000313" key="11">
    <source>
        <dbReference type="Proteomes" id="UP000707451"/>
    </source>
</evidence>
<dbReference type="InterPro" id="IPR000182">
    <property type="entry name" value="GNAT_dom"/>
</dbReference>
<reference evidence="10" key="1">
    <citation type="submission" date="2021-06" db="EMBL/GenBank/DDBJ databases">
        <title>Genome Sequence of Mortierella hyaline Strain SCG-10, a Cold-Adapted, Nitrate-Reducing Fungus Isolated from Soil in Minnesota, USA.</title>
        <authorList>
            <person name="Aldossari N."/>
        </authorList>
    </citation>
    <scope>NUCLEOTIDE SEQUENCE</scope>
    <source>
        <strain evidence="10">SCG-10</strain>
    </source>
</reference>
<organism evidence="10 11">
    <name type="scientific">Linnemannia hyalina</name>
    <dbReference type="NCBI Taxonomy" id="64524"/>
    <lineage>
        <taxon>Eukaryota</taxon>
        <taxon>Fungi</taxon>
        <taxon>Fungi incertae sedis</taxon>
        <taxon>Mucoromycota</taxon>
        <taxon>Mortierellomycotina</taxon>
        <taxon>Mortierellomycetes</taxon>
        <taxon>Mortierellales</taxon>
        <taxon>Mortierellaceae</taxon>
        <taxon>Linnemannia</taxon>
    </lineage>
</organism>
<evidence type="ECO:0000256" key="4">
    <source>
        <dbReference type="ARBA" id="ARBA00022679"/>
    </source>
</evidence>
<dbReference type="InterPro" id="IPR039143">
    <property type="entry name" value="GNPNAT1-like"/>
</dbReference>
<dbReference type="PANTHER" id="PTHR13355:SF11">
    <property type="entry name" value="GLUCOSAMINE 6-PHOSPHATE N-ACETYLTRANSFERASE"/>
    <property type="match status" value="1"/>
</dbReference>
<evidence type="ECO:0000313" key="10">
    <source>
        <dbReference type="EMBL" id="KAG9071427.1"/>
    </source>
</evidence>
<comment type="catalytic activity">
    <reaction evidence="8">
        <text>D-glucosamine 6-phosphate + acetyl-CoA = N-acetyl-D-glucosamine 6-phosphate + CoA + H(+)</text>
        <dbReference type="Rhea" id="RHEA:10292"/>
        <dbReference type="ChEBI" id="CHEBI:15378"/>
        <dbReference type="ChEBI" id="CHEBI:57287"/>
        <dbReference type="ChEBI" id="CHEBI:57288"/>
        <dbReference type="ChEBI" id="CHEBI:57513"/>
        <dbReference type="ChEBI" id="CHEBI:58725"/>
        <dbReference type="EC" id="2.3.1.4"/>
    </reaction>
</comment>
<accession>A0A9P8BZG3</accession>
<protein>
    <recommendedName>
        <fullName evidence="8">Glucosamine 6-phosphate N-acetyltransferase</fullName>
        <ecNumber evidence="8">2.3.1.4</ecNumber>
    </recommendedName>
</protein>
<evidence type="ECO:0000256" key="8">
    <source>
        <dbReference type="RuleBase" id="RU365086"/>
    </source>
</evidence>
<evidence type="ECO:0000256" key="3">
    <source>
        <dbReference type="ARBA" id="ARBA00011738"/>
    </source>
</evidence>
<sequence>MSPQPPTLFSSSLISSTIQAQLPEGYSIRPLEITDYSKGFYDCLAGLTVVGKVSEQSFIQTFEQMRRCENVYHIVVIEELAQHRIVATGTLIVEQKFLRGCAKAGHIEDIVVHDSQRGKKFGIRLIDQLKHIGTMVGCYKLLLTCAESNEVFYNKSGFVRKDLHMAVYLNNDTTTTTTSASAAPVAVPITAATATPSTSTCAPTAFSSSSSVAAILGAATNSNSITDITTTTTTSTPKARTVSIGALNASMESIMVK</sequence>
<dbReference type="GO" id="GO:0006048">
    <property type="term" value="P:UDP-N-acetylglucosamine biosynthetic process"/>
    <property type="evidence" value="ECO:0007669"/>
    <property type="project" value="UniProtKB-UniRule"/>
</dbReference>
<dbReference type="CDD" id="cd04301">
    <property type="entry name" value="NAT_SF"/>
    <property type="match status" value="1"/>
</dbReference>
<dbReference type="EMBL" id="JAHRHY010000002">
    <property type="protein sequence ID" value="KAG9071427.1"/>
    <property type="molecule type" value="Genomic_DNA"/>
</dbReference>
<dbReference type="OrthoDB" id="10039976at2759"/>